<name>S8DGA0_9LAMI</name>
<keyword evidence="7" id="KW-1185">Reference proteome</keyword>
<dbReference type="OrthoDB" id="784912at2759"/>
<evidence type="ECO:0000256" key="1">
    <source>
        <dbReference type="ARBA" id="ARBA00022527"/>
    </source>
</evidence>
<keyword evidence="1" id="KW-0808">Transferase</keyword>
<evidence type="ECO:0000256" key="4">
    <source>
        <dbReference type="PROSITE-ProRule" id="PRU10141"/>
    </source>
</evidence>
<dbReference type="InterPro" id="IPR011009">
    <property type="entry name" value="Kinase-like_dom_sf"/>
</dbReference>
<dbReference type="PANTHER" id="PTHR47989:SF71">
    <property type="entry name" value="PROTEIN KINASE DOMAIN-CONTAINING PROTEIN"/>
    <property type="match status" value="1"/>
</dbReference>
<dbReference type="EMBL" id="AUSU01009294">
    <property type="protein sequence ID" value="EPS58357.1"/>
    <property type="molecule type" value="Genomic_DNA"/>
</dbReference>
<keyword evidence="2 4" id="KW-0547">Nucleotide-binding</keyword>
<accession>S8DGA0</accession>
<dbReference type="PROSITE" id="PS00107">
    <property type="entry name" value="PROTEIN_KINASE_ATP"/>
    <property type="match status" value="1"/>
</dbReference>
<proteinExistence type="predicted"/>
<reference evidence="6 7" key="1">
    <citation type="journal article" date="2013" name="BMC Genomics">
        <title>The miniature genome of a carnivorous plant Genlisea aurea contains a low number of genes and short non-coding sequences.</title>
        <authorList>
            <person name="Leushkin E.V."/>
            <person name="Sutormin R.A."/>
            <person name="Nabieva E.R."/>
            <person name="Penin A.A."/>
            <person name="Kondrashov A.S."/>
            <person name="Logacheva M.D."/>
        </authorList>
    </citation>
    <scope>NUCLEOTIDE SEQUENCE [LARGE SCALE GENOMIC DNA]</scope>
</reference>
<dbReference type="SUPFAM" id="SSF56112">
    <property type="entry name" value="Protein kinase-like (PK-like)"/>
    <property type="match status" value="1"/>
</dbReference>
<feature type="compositionally biased region" description="Low complexity" evidence="5">
    <location>
        <begin position="75"/>
        <end position="88"/>
    </location>
</feature>
<organism evidence="6 7">
    <name type="scientific">Genlisea aurea</name>
    <dbReference type="NCBI Taxonomy" id="192259"/>
    <lineage>
        <taxon>Eukaryota</taxon>
        <taxon>Viridiplantae</taxon>
        <taxon>Streptophyta</taxon>
        <taxon>Embryophyta</taxon>
        <taxon>Tracheophyta</taxon>
        <taxon>Spermatophyta</taxon>
        <taxon>Magnoliopsida</taxon>
        <taxon>eudicotyledons</taxon>
        <taxon>Gunneridae</taxon>
        <taxon>Pentapetalae</taxon>
        <taxon>asterids</taxon>
        <taxon>lamiids</taxon>
        <taxon>Lamiales</taxon>
        <taxon>Lentibulariaceae</taxon>
        <taxon>Genlisea</taxon>
    </lineage>
</organism>
<evidence type="ECO:0000256" key="5">
    <source>
        <dbReference type="SAM" id="MobiDB-lite"/>
    </source>
</evidence>
<dbReference type="GO" id="GO:0005524">
    <property type="term" value="F:ATP binding"/>
    <property type="evidence" value="ECO:0007669"/>
    <property type="project" value="UniProtKB-UniRule"/>
</dbReference>
<keyword evidence="1" id="KW-0723">Serine/threonine-protein kinase</keyword>
<dbReference type="PANTHER" id="PTHR47989">
    <property type="entry name" value="OS01G0750732 PROTEIN"/>
    <property type="match status" value="1"/>
</dbReference>
<sequence>MKTAASDSRRRRSAFVSGNRTGFFSLFGCLTPRAAEELPEKDVSDISRSNSRLRKYQKRDISEASTSGSDKKRSSTSLGMHSSSSSSSRSKDQGGLDFTMDEILKATKNFSPTFIIGQGGFATVYKGCLRGGTVVAIKRAKKVRVLWFHE</sequence>
<gene>
    <name evidence="6" type="ORF">M569_16458</name>
</gene>
<evidence type="ECO:0000256" key="2">
    <source>
        <dbReference type="ARBA" id="ARBA00022741"/>
    </source>
</evidence>
<dbReference type="Proteomes" id="UP000015453">
    <property type="component" value="Unassembled WGS sequence"/>
</dbReference>
<dbReference type="InterPro" id="IPR017441">
    <property type="entry name" value="Protein_kinase_ATP_BS"/>
</dbReference>
<evidence type="ECO:0008006" key="8">
    <source>
        <dbReference type="Google" id="ProtNLM"/>
    </source>
</evidence>
<evidence type="ECO:0000313" key="6">
    <source>
        <dbReference type="EMBL" id="EPS58357.1"/>
    </source>
</evidence>
<protein>
    <recommendedName>
        <fullName evidence="8">Protein kinase domain-containing protein</fullName>
    </recommendedName>
</protein>
<keyword evidence="3 4" id="KW-0067">ATP-binding</keyword>
<dbReference type="Gene3D" id="3.30.200.20">
    <property type="entry name" value="Phosphorylase Kinase, domain 1"/>
    <property type="match status" value="1"/>
</dbReference>
<feature type="binding site" evidence="4">
    <location>
        <position position="142"/>
    </location>
    <ligand>
        <name>ATP</name>
        <dbReference type="ChEBI" id="CHEBI:30616"/>
    </ligand>
</feature>
<dbReference type="GO" id="GO:0004674">
    <property type="term" value="F:protein serine/threonine kinase activity"/>
    <property type="evidence" value="ECO:0007669"/>
    <property type="project" value="UniProtKB-KW"/>
</dbReference>
<evidence type="ECO:0000256" key="3">
    <source>
        <dbReference type="ARBA" id="ARBA00022840"/>
    </source>
</evidence>
<comment type="caution">
    <text evidence="6">The sequence shown here is derived from an EMBL/GenBank/DDBJ whole genome shotgun (WGS) entry which is preliminary data.</text>
</comment>
<feature type="region of interest" description="Disordered" evidence="5">
    <location>
        <begin position="38"/>
        <end position="95"/>
    </location>
</feature>
<evidence type="ECO:0000313" key="7">
    <source>
        <dbReference type="Proteomes" id="UP000015453"/>
    </source>
</evidence>
<keyword evidence="1" id="KW-0418">Kinase</keyword>
<dbReference type="AlphaFoldDB" id="S8DGA0"/>